<reference evidence="2 3" key="1">
    <citation type="submission" date="2014-09" db="EMBL/GenBank/DDBJ databases">
        <title>Vibrio maritimus JCM 19235. (C45) whole genome shotgun sequence.</title>
        <authorList>
            <person name="Sawabe T."/>
            <person name="Meirelles P."/>
            <person name="Nakanishi M."/>
            <person name="Sayaka M."/>
            <person name="Hattori M."/>
            <person name="Ohkuma M."/>
        </authorList>
    </citation>
    <scope>NUCLEOTIDE SEQUENCE [LARGE SCALE GENOMIC DNA]</scope>
    <source>
        <strain evidence="3">JCM19235</strain>
    </source>
</reference>
<evidence type="ECO:0000313" key="2">
    <source>
        <dbReference type="EMBL" id="GAL22341.1"/>
    </source>
</evidence>
<gene>
    <name evidence="2" type="ORF">JCM19235_3036</name>
</gene>
<keyword evidence="3" id="KW-1185">Reference proteome</keyword>
<keyword evidence="1" id="KW-1133">Transmembrane helix</keyword>
<evidence type="ECO:0000313" key="3">
    <source>
        <dbReference type="Proteomes" id="UP000029228"/>
    </source>
</evidence>
<keyword evidence="1" id="KW-0472">Membrane</keyword>
<dbReference type="EMBL" id="BBMR01000012">
    <property type="protein sequence ID" value="GAL22341.1"/>
    <property type="molecule type" value="Genomic_DNA"/>
</dbReference>
<protein>
    <submittedName>
        <fullName evidence="2">Uncharacterized protein</fullName>
    </submittedName>
</protein>
<reference evidence="2 3" key="2">
    <citation type="submission" date="2014-09" db="EMBL/GenBank/DDBJ databases">
        <authorList>
            <consortium name="NBRP consortium"/>
            <person name="Sawabe T."/>
            <person name="Meirelles P."/>
            <person name="Nakanishi M."/>
            <person name="Sayaka M."/>
            <person name="Hattori M."/>
            <person name="Ohkuma M."/>
        </authorList>
    </citation>
    <scope>NUCLEOTIDE SEQUENCE [LARGE SCALE GENOMIC DNA]</scope>
    <source>
        <strain evidence="3">JCM19235</strain>
    </source>
</reference>
<feature type="transmembrane region" description="Helical" evidence="1">
    <location>
        <begin position="62"/>
        <end position="81"/>
    </location>
</feature>
<evidence type="ECO:0000256" key="1">
    <source>
        <dbReference type="SAM" id="Phobius"/>
    </source>
</evidence>
<proteinExistence type="predicted"/>
<dbReference type="Proteomes" id="UP000029228">
    <property type="component" value="Unassembled WGS sequence"/>
</dbReference>
<sequence>MISLGYGYSAVLMSWLIERFVPQLKDKRTISLAISLLLAVTLGTAHAYLWVSKYLDSMFGRALNHLTAWRHFYGCLFLLLLHARAKK</sequence>
<accession>A0A090S455</accession>
<comment type="caution">
    <text evidence="2">The sequence shown here is derived from an EMBL/GenBank/DDBJ whole genome shotgun (WGS) entry which is preliminary data.</text>
</comment>
<dbReference type="STRING" id="990268.JCM19235_3036"/>
<feature type="transmembrane region" description="Helical" evidence="1">
    <location>
        <begin position="29"/>
        <end position="50"/>
    </location>
</feature>
<dbReference type="AlphaFoldDB" id="A0A090S455"/>
<name>A0A090S455_9VIBR</name>
<keyword evidence="1" id="KW-0812">Transmembrane</keyword>
<organism evidence="2 3">
    <name type="scientific">Vibrio maritimus</name>
    <dbReference type="NCBI Taxonomy" id="990268"/>
    <lineage>
        <taxon>Bacteria</taxon>
        <taxon>Pseudomonadati</taxon>
        <taxon>Pseudomonadota</taxon>
        <taxon>Gammaproteobacteria</taxon>
        <taxon>Vibrionales</taxon>
        <taxon>Vibrionaceae</taxon>
        <taxon>Vibrio</taxon>
    </lineage>
</organism>